<dbReference type="RefSeq" id="XP_030836610.1">
    <property type="nucleotide sequence ID" value="XM_030980750.1"/>
</dbReference>
<dbReference type="PANTHER" id="PTHR22409">
    <property type="entry name" value="CHROMOSOME 19 OPEN READING FRAME 44"/>
    <property type="match status" value="1"/>
</dbReference>
<feature type="compositionally biased region" description="Polar residues" evidence="1">
    <location>
        <begin position="236"/>
        <end position="261"/>
    </location>
</feature>
<reference evidence="2" key="2">
    <citation type="submission" date="2021-01" db="UniProtKB">
        <authorList>
            <consortium name="EnsemblMetazoa"/>
        </authorList>
    </citation>
    <scope>IDENTIFICATION</scope>
</reference>
<dbReference type="GeneID" id="115922245"/>
<accession>A0A7M7NHB4</accession>
<dbReference type="InParanoid" id="A0A7M7NHB4"/>
<name>A0A7M7NHB4_STRPU</name>
<evidence type="ECO:0000256" key="1">
    <source>
        <dbReference type="SAM" id="MobiDB-lite"/>
    </source>
</evidence>
<sequence length="261" mass="28445">MKKPSGKVEPVVDGESIKQENPSSFATPLESYPRTASNATESKMKAKLSTKAKSESATVPLTSTPIRNTQQSSSRRNVYNKIMAELDTDEESIDYLIGDTAEYSSFVKDVQQVDTVSDQVSENRASPRRLSDTGYLAENMEHISVVESSVQSSIGEDVGLTFFGLQTIDDLLPPSTVQTPDASSSHHHDDISHHKDIFGLQTIDDLLPPSTSHITPDSSSSHHDDISHHKDIESVRTMSPSTVADSVASIHTTPESSRTMC</sequence>
<feature type="compositionally biased region" description="Polar residues" evidence="1">
    <location>
        <begin position="55"/>
        <end position="74"/>
    </location>
</feature>
<feature type="compositionally biased region" description="Low complexity" evidence="1">
    <location>
        <begin position="208"/>
        <end position="219"/>
    </location>
</feature>
<dbReference type="KEGG" id="spu:115922245"/>
<dbReference type="InterPro" id="IPR040120">
    <property type="entry name" value="C19orf44-like"/>
</dbReference>
<feature type="compositionally biased region" description="Basic and acidic residues" evidence="1">
    <location>
        <begin position="220"/>
        <end position="234"/>
    </location>
</feature>
<protein>
    <submittedName>
        <fullName evidence="2">Uncharacterized protein</fullName>
    </submittedName>
</protein>
<organism evidence="2 3">
    <name type="scientific">Strongylocentrotus purpuratus</name>
    <name type="common">Purple sea urchin</name>
    <dbReference type="NCBI Taxonomy" id="7668"/>
    <lineage>
        <taxon>Eukaryota</taxon>
        <taxon>Metazoa</taxon>
        <taxon>Echinodermata</taxon>
        <taxon>Eleutherozoa</taxon>
        <taxon>Echinozoa</taxon>
        <taxon>Echinoidea</taxon>
        <taxon>Euechinoidea</taxon>
        <taxon>Echinacea</taxon>
        <taxon>Camarodonta</taxon>
        <taxon>Echinidea</taxon>
        <taxon>Strongylocentrotidae</taxon>
        <taxon>Strongylocentrotus</taxon>
    </lineage>
</organism>
<evidence type="ECO:0000313" key="3">
    <source>
        <dbReference type="Proteomes" id="UP000007110"/>
    </source>
</evidence>
<feature type="region of interest" description="Disordered" evidence="1">
    <location>
        <begin position="1"/>
        <end position="74"/>
    </location>
</feature>
<keyword evidence="3" id="KW-1185">Reference proteome</keyword>
<proteinExistence type="predicted"/>
<dbReference type="PANTHER" id="PTHR22409:SF2">
    <property type="entry name" value="CHROMOSOME 19 OPEN READING FRAME 44"/>
    <property type="match status" value="1"/>
</dbReference>
<dbReference type="EnsemblMetazoa" id="XM_030980750">
    <property type="protein sequence ID" value="XP_030836610"/>
    <property type="gene ID" value="LOC115922245"/>
</dbReference>
<reference evidence="3" key="1">
    <citation type="submission" date="2015-02" db="EMBL/GenBank/DDBJ databases">
        <title>Genome sequencing for Strongylocentrotus purpuratus.</title>
        <authorList>
            <person name="Murali S."/>
            <person name="Liu Y."/>
            <person name="Vee V."/>
            <person name="English A."/>
            <person name="Wang M."/>
            <person name="Skinner E."/>
            <person name="Han Y."/>
            <person name="Muzny D.M."/>
            <person name="Worley K.C."/>
            <person name="Gibbs R.A."/>
        </authorList>
    </citation>
    <scope>NUCLEOTIDE SEQUENCE</scope>
</reference>
<dbReference type="AlphaFoldDB" id="A0A7M7NHB4"/>
<feature type="region of interest" description="Disordered" evidence="1">
    <location>
        <begin position="207"/>
        <end position="261"/>
    </location>
</feature>
<evidence type="ECO:0000313" key="2">
    <source>
        <dbReference type="EnsemblMetazoa" id="XP_030836610"/>
    </source>
</evidence>
<dbReference type="Proteomes" id="UP000007110">
    <property type="component" value="Unassembled WGS sequence"/>
</dbReference>